<gene>
    <name evidence="1" type="ORF">MDCFG202_LOCUS496458</name>
</gene>
<dbReference type="Proteomes" id="UP000746612">
    <property type="component" value="Unassembled WGS sequence"/>
</dbReference>
<dbReference type="EMBL" id="CAJPIJ010000183">
    <property type="protein sequence ID" value="CAG2005524.1"/>
    <property type="molecule type" value="Genomic_DNA"/>
</dbReference>
<accession>A0A9N8RNK6</accession>
<protein>
    <submittedName>
        <fullName evidence="1">Uncharacterized protein</fullName>
    </submittedName>
</protein>
<dbReference type="AlphaFoldDB" id="A0A9N8RNK6"/>
<evidence type="ECO:0000313" key="2">
    <source>
        <dbReference type="Proteomes" id="UP000746612"/>
    </source>
</evidence>
<sequence length="140" mass="15533">MPRVNIGPFHLNRDDTTKLANKPFRRNIDAFLEAQALDTNLEKALKAEIEAISGTCCQGCLVGNRKLNSNIRCVQRFVWKSPIVHLDAFTQLSHGVKLSNVNPQTIRTTRCLLNQQHCNPERSIPVAATETTTGALVLLA</sequence>
<organism evidence="1 2">
    <name type="scientific">Gibberella zeae</name>
    <name type="common">Wheat head blight fungus</name>
    <name type="synonym">Fusarium graminearum</name>
    <dbReference type="NCBI Taxonomy" id="5518"/>
    <lineage>
        <taxon>Eukaryota</taxon>
        <taxon>Fungi</taxon>
        <taxon>Dikarya</taxon>
        <taxon>Ascomycota</taxon>
        <taxon>Pezizomycotina</taxon>
        <taxon>Sordariomycetes</taxon>
        <taxon>Hypocreomycetidae</taxon>
        <taxon>Hypocreales</taxon>
        <taxon>Nectriaceae</taxon>
        <taxon>Fusarium</taxon>
    </lineage>
</organism>
<proteinExistence type="predicted"/>
<name>A0A9N8RNK6_GIBZA</name>
<reference evidence="1" key="1">
    <citation type="submission" date="2021-03" db="EMBL/GenBank/DDBJ databases">
        <authorList>
            <person name="Alouane T."/>
            <person name="Langin T."/>
            <person name="Bonhomme L."/>
        </authorList>
    </citation>
    <scope>NUCLEOTIDE SEQUENCE</scope>
    <source>
        <strain evidence="1">MDC_Fg202</strain>
    </source>
</reference>
<evidence type="ECO:0000313" key="1">
    <source>
        <dbReference type="EMBL" id="CAG2005524.1"/>
    </source>
</evidence>
<comment type="caution">
    <text evidence="1">The sequence shown here is derived from an EMBL/GenBank/DDBJ whole genome shotgun (WGS) entry which is preliminary data.</text>
</comment>